<proteinExistence type="predicted"/>
<evidence type="ECO:0000256" key="1">
    <source>
        <dbReference type="SAM" id="MobiDB-lite"/>
    </source>
</evidence>
<feature type="region of interest" description="Disordered" evidence="1">
    <location>
        <begin position="56"/>
        <end position="84"/>
    </location>
</feature>
<protein>
    <submittedName>
        <fullName evidence="2">Uncharacterized protein</fullName>
    </submittedName>
</protein>
<accession>A0A8C3QH28</accession>
<feature type="region of interest" description="Disordered" evidence="1">
    <location>
        <begin position="97"/>
        <end position="128"/>
    </location>
</feature>
<evidence type="ECO:0000313" key="2">
    <source>
        <dbReference type="Ensembl" id="ENSCRFP00000004950.1"/>
    </source>
</evidence>
<reference evidence="2" key="1">
    <citation type="submission" date="2025-08" db="UniProtKB">
        <authorList>
            <consortium name="Ensembl"/>
        </authorList>
    </citation>
    <scope>IDENTIFICATION</scope>
</reference>
<reference evidence="2" key="2">
    <citation type="submission" date="2025-09" db="UniProtKB">
        <authorList>
            <consortium name="Ensembl"/>
        </authorList>
    </citation>
    <scope>IDENTIFICATION</scope>
</reference>
<sequence length="128" mass="14447">LLQIPKNIPNSVGISGQDQQKSLNSNTRFRIWSEFRVSGHHPKSQKRSQIQLEFQGRTTENPQIPKKIPNSAGIPGQDHRKSLNPNTRFRILLEFQVRARTAPPNPPKPTPNPVEIPGWNSSGHHPKS</sequence>
<feature type="compositionally biased region" description="Pro residues" evidence="1">
    <location>
        <begin position="103"/>
        <end position="114"/>
    </location>
</feature>
<organism evidence="2 3">
    <name type="scientific">Cyanoderma ruficeps</name>
    <name type="common">rufous-capped babbler</name>
    <dbReference type="NCBI Taxonomy" id="181631"/>
    <lineage>
        <taxon>Eukaryota</taxon>
        <taxon>Metazoa</taxon>
        <taxon>Chordata</taxon>
        <taxon>Craniata</taxon>
        <taxon>Vertebrata</taxon>
        <taxon>Euteleostomi</taxon>
        <taxon>Archelosauria</taxon>
        <taxon>Archosauria</taxon>
        <taxon>Dinosauria</taxon>
        <taxon>Saurischia</taxon>
        <taxon>Theropoda</taxon>
        <taxon>Coelurosauria</taxon>
        <taxon>Aves</taxon>
        <taxon>Neognathae</taxon>
        <taxon>Neoaves</taxon>
        <taxon>Telluraves</taxon>
        <taxon>Australaves</taxon>
        <taxon>Passeriformes</taxon>
        <taxon>Sylvioidea</taxon>
        <taxon>Timaliidae</taxon>
        <taxon>Cyanoderma</taxon>
    </lineage>
</organism>
<dbReference type="Ensembl" id="ENSCRFT00000005144.1">
    <property type="protein sequence ID" value="ENSCRFP00000004950.1"/>
    <property type="gene ID" value="ENSCRFG00000004002.1"/>
</dbReference>
<name>A0A8C3QH28_9PASS</name>
<keyword evidence="3" id="KW-1185">Reference proteome</keyword>
<evidence type="ECO:0000313" key="3">
    <source>
        <dbReference type="Proteomes" id="UP000694396"/>
    </source>
</evidence>
<feature type="compositionally biased region" description="Polar residues" evidence="1">
    <location>
        <begin position="119"/>
        <end position="128"/>
    </location>
</feature>
<dbReference type="Proteomes" id="UP000694396">
    <property type="component" value="Unplaced"/>
</dbReference>
<dbReference type="AlphaFoldDB" id="A0A8C3QH28"/>